<name>A0ABZ0S1K0_9GAMM</name>
<evidence type="ECO:0000313" key="3">
    <source>
        <dbReference type="Proteomes" id="UP001432180"/>
    </source>
</evidence>
<feature type="region of interest" description="Disordered" evidence="1">
    <location>
        <begin position="68"/>
        <end position="92"/>
    </location>
</feature>
<evidence type="ECO:0000313" key="2">
    <source>
        <dbReference type="EMBL" id="WPL15257.1"/>
    </source>
</evidence>
<proteinExistence type="predicted"/>
<evidence type="ECO:0008006" key="4">
    <source>
        <dbReference type="Google" id="ProtNLM"/>
    </source>
</evidence>
<gene>
    <name evidence="2" type="ORF">Thiowin_00142</name>
</gene>
<organism evidence="2 3">
    <name type="scientific">Thiorhodovibrio winogradskyi</name>
    <dbReference type="NCBI Taxonomy" id="77007"/>
    <lineage>
        <taxon>Bacteria</taxon>
        <taxon>Pseudomonadati</taxon>
        <taxon>Pseudomonadota</taxon>
        <taxon>Gammaproteobacteria</taxon>
        <taxon>Chromatiales</taxon>
        <taxon>Chromatiaceae</taxon>
        <taxon>Thiorhodovibrio</taxon>
    </lineage>
</organism>
<sequence>MSRDPRIPWHELLGKALTDALIGLPYSVSTEEELALRSQRLDVLIIEQASAAGSDPRRGVAGRHLERTNAPHQALNVPPARERHPNDLERPDGLEDLAAHNLLSFKAAGSPYDAWALEELNSHYVTYRMLASIRALQQRPARQPQRPIRDEQPVSEPDTASSQPPAGDARDQQPVSEPATAYRLLPATDFRGYAVATHFPRKLIKQLPSGSCQRTSKPGIYTLRAGTREVRLIVINDLRDLPHNAPWRLFCSNKAQQRAALQQYHPHSEIGLHLQNLLAHHLLGDGTMAHTFEDMQREAHEWLKESIRKLDPDEVLQCYAPEERLKGLDAEERLKGLDPATIEAWLKKHRRDH</sequence>
<accession>A0ABZ0S1K0</accession>
<protein>
    <recommendedName>
        <fullName evidence="4">GIY-YIG nuclease family protein</fullName>
    </recommendedName>
</protein>
<feature type="region of interest" description="Disordered" evidence="1">
    <location>
        <begin position="138"/>
        <end position="176"/>
    </location>
</feature>
<dbReference type="EMBL" id="CP121472">
    <property type="protein sequence ID" value="WPL15257.1"/>
    <property type="molecule type" value="Genomic_DNA"/>
</dbReference>
<reference evidence="2 3" key="1">
    <citation type="journal article" date="2023" name="Microorganisms">
        <title>Thiorhodovibrio frisius and Trv. litoralis spp. nov., Two Novel Members from a Clade of Fastidious Purple Sulfur Bacteria That Exhibit Unique Red-Shifted Light-Harvesting Capabilities.</title>
        <authorList>
            <person name="Methner A."/>
            <person name="Kuzyk S.B."/>
            <person name="Petersen J."/>
            <person name="Bauer S."/>
            <person name="Brinkmann H."/>
            <person name="Sichau K."/>
            <person name="Wanner G."/>
            <person name="Wolf J."/>
            <person name="Neumann-Schaal M."/>
            <person name="Henke P."/>
            <person name="Tank M."/>
            <person name="Sproer C."/>
            <person name="Bunk B."/>
            <person name="Overmann J."/>
        </authorList>
    </citation>
    <scope>NUCLEOTIDE SEQUENCE [LARGE SCALE GENOMIC DNA]</scope>
    <source>
        <strain evidence="2 3">DSM 6702</strain>
    </source>
</reference>
<feature type="compositionally biased region" description="Basic and acidic residues" evidence="1">
    <location>
        <begin position="80"/>
        <end position="92"/>
    </location>
</feature>
<dbReference type="RefSeq" id="WP_328985841.1">
    <property type="nucleotide sequence ID" value="NZ_CP121472.1"/>
</dbReference>
<evidence type="ECO:0000256" key="1">
    <source>
        <dbReference type="SAM" id="MobiDB-lite"/>
    </source>
</evidence>
<dbReference type="Proteomes" id="UP001432180">
    <property type="component" value="Chromosome"/>
</dbReference>
<keyword evidence="3" id="KW-1185">Reference proteome</keyword>